<dbReference type="GO" id="GO:0005829">
    <property type="term" value="C:cytosol"/>
    <property type="evidence" value="ECO:0007669"/>
    <property type="project" value="TreeGrafter"/>
</dbReference>
<dbReference type="InterPro" id="IPR036107">
    <property type="entry name" value="CsrA_sf"/>
</dbReference>
<evidence type="ECO:0000313" key="6">
    <source>
        <dbReference type="Proteomes" id="UP000248291"/>
    </source>
</evidence>
<dbReference type="Gene3D" id="2.60.40.4380">
    <property type="entry name" value="Translational regulator CsrA"/>
    <property type="match status" value="1"/>
</dbReference>
<evidence type="ECO:0000256" key="3">
    <source>
        <dbReference type="ARBA" id="ARBA00022884"/>
    </source>
</evidence>
<dbReference type="PANTHER" id="PTHR34984:SF1">
    <property type="entry name" value="CARBON STORAGE REGULATOR"/>
    <property type="match status" value="1"/>
</dbReference>
<evidence type="ECO:0000256" key="4">
    <source>
        <dbReference type="ARBA" id="ARBA00023159"/>
    </source>
</evidence>
<dbReference type="EMBL" id="BGKA01000072">
    <property type="protein sequence ID" value="GBH16163.1"/>
    <property type="molecule type" value="Genomic_DNA"/>
</dbReference>
<dbReference type="GO" id="GO:0045947">
    <property type="term" value="P:negative regulation of translational initiation"/>
    <property type="evidence" value="ECO:0007669"/>
    <property type="project" value="TreeGrafter"/>
</dbReference>
<organism evidence="5 6">
    <name type="scientific">Pseudomonas syringae pv. actinidiae</name>
    <dbReference type="NCBI Taxonomy" id="103796"/>
    <lineage>
        <taxon>Bacteria</taxon>
        <taxon>Pseudomonadati</taxon>
        <taxon>Pseudomonadota</taxon>
        <taxon>Gammaproteobacteria</taxon>
        <taxon>Pseudomonadales</taxon>
        <taxon>Pseudomonadaceae</taxon>
        <taxon>Pseudomonas</taxon>
        <taxon>Pseudomonas syringae</taxon>
    </lineage>
</organism>
<dbReference type="SUPFAM" id="SSF117130">
    <property type="entry name" value="CsrA-like"/>
    <property type="match status" value="1"/>
</dbReference>
<dbReference type="AlphaFoldDB" id="A0AAN4Q3R3"/>
<keyword evidence="3" id="KW-0694">RNA-binding</keyword>
<accession>A0AAN4Q3R3</accession>
<reference evidence="5 6" key="1">
    <citation type="submission" date="2018-04" db="EMBL/GenBank/DDBJ databases">
        <title>Draft genome sequence of Pseudomonas syringae pv. actinidiae biovar 3 strains isolated from kiwifruit in Kagawa prefecture.</title>
        <authorList>
            <person name="Tabuchi M."/>
            <person name="Saito M."/>
            <person name="Fujiwara S."/>
            <person name="Sasa N."/>
            <person name="Akimitsu K."/>
            <person name="Gomi K."/>
            <person name="Konishi-Sugita S."/>
            <person name="Hamano K."/>
            <person name="Kataoka I."/>
        </authorList>
    </citation>
    <scope>NUCLEOTIDE SEQUENCE [LARGE SCALE GENOMIC DNA]</scope>
    <source>
        <strain evidence="5 6">MAFF212211</strain>
    </source>
</reference>
<name>A0AAN4Q3R3_PSESF</name>
<evidence type="ECO:0000256" key="1">
    <source>
        <dbReference type="ARBA" id="ARBA00022490"/>
    </source>
</evidence>
<keyword evidence="1" id="KW-0963">Cytoplasm</keyword>
<proteinExistence type="predicted"/>
<comment type="caution">
    <text evidence="5">The sequence shown here is derived from an EMBL/GenBank/DDBJ whole genome shotgun (WGS) entry which is preliminary data.</text>
</comment>
<sequence>MCRKLRKNRMLLLTRREGENILIGDEIQIHVLKVSKDTGDVRIQIEAPDFVTVQCKDVDSEVTDLKRGTVITHKLRRRSLVTK</sequence>
<dbReference type="GO" id="GO:0006109">
    <property type="term" value="P:regulation of carbohydrate metabolic process"/>
    <property type="evidence" value="ECO:0007669"/>
    <property type="project" value="InterPro"/>
</dbReference>
<dbReference type="Pfam" id="PF02599">
    <property type="entry name" value="CsrA"/>
    <property type="match status" value="1"/>
</dbReference>
<dbReference type="GO" id="GO:0006402">
    <property type="term" value="P:mRNA catabolic process"/>
    <property type="evidence" value="ECO:0007669"/>
    <property type="project" value="InterPro"/>
</dbReference>
<dbReference type="InterPro" id="IPR003751">
    <property type="entry name" value="CsrA"/>
</dbReference>
<gene>
    <name evidence="5" type="ORF">KPSA3_02103</name>
</gene>
<dbReference type="PANTHER" id="PTHR34984">
    <property type="entry name" value="CARBON STORAGE REGULATOR"/>
    <property type="match status" value="1"/>
</dbReference>
<dbReference type="Proteomes" id="UP000248291">
    <property type="component" value="Unassembled WGS sequence"/>
</dbReference>
<evidence type="ECO:0000256" key="2">
    <source>
        <dbReference type="ARBA" id="ARBA00022845"/>
    </source>
</evidence>
<protein>
    <submittedName>
        <fullName evidence="5">SRNA-binding carbon storage regulator CsrA</fullName>
    </submittedName>
</protein>
<keyword evidence="2" id="KW-0810">Translation regulation</keyword>
<keyword evidence="4" id="KW-0010">Activator</keyword>
<evidence type="ECO:0000313" key="5">
    <source>
        <dbReference type="EMBL" id="GBH16163.1"/>
    </source>
</evidence>
<dbReference type="GO" id="GO:0048027">
    <property type="term" value="F:mRNA 5'-UTR binding"/>
    <property type="evidence" value="ECO:0007669"/>
    <property type="project" value="TreeGrafter"/>
</dbReference>